<evidence type="ECO:0000313" key="6">
    <source>
        <dbReference type="EMBL" id="GBM33347.1"/>
    </source>
</evidence>
<dbReference type="GO" id="GO:0016887">
    <property type="term" value="F:ATP hydrolysis activity"/>
    <property type="evidence" value="ECO:0007669"/>
    <property type="project" value="InterPro"/>
</dbReference>
<dbReference type="CDD" id="cd03263">
    <property type="entry name" value="ABC_subfamily_A"/>
    <property type="match status" value="1"/>
</dbReference>
<dbReference type="Gene3D" id="3.40.50.300">
    <property type="entry name" value="P-loop containing nucleotide triphosphate hydrolases"/>
    <property type="match status" value="1"/>
</dbReference>
<dbReference type="PROSITE" id="PS00211">
    <property type="entry name" value="ABC_TRANSPORTER_1"/>
    <property type="match status" value="1"/>
</dbReference>
<protein>
    <submittedName>
        <fullName evidence="6">ATP-binding cassette sub-family A member 3</fullName>
    </submittedName>
</protein>
<dbReference type="Pfam" id="PF00005">
    <property type="entry name" value="ABC_tran"/>
    <property type="match status" value="1"/>
</dbReference>
<dbReference type="InterPro" id="IPR003593">
    <property type="entry name" value="AAA+_ATPase"/>
</dbReference>
<dbReference type="SMART" id="SM00382">
    <property type="entry name" value="AAA"/>
    <property type="match status" value="1"/>
</dbReference>
<keyword evidence="2 6" id="KW-0067">ATP-binding</keyword>
<organism evidence="6 7">
    <name type="scientific">Araneus ventricosus</name>
    <name type="common">Orbweaver spider</name>
    <name type="synonym">Epeira ventricosa</name>
    <dbReference type="NCBI Taxonomy" id="182803"/>
    <lineage>
        <taxon>Eukaryota</taxon>
        <taxon>Metazoa</taxon>
        <taxon>Ecdysozoa</taxon>
        <taxon>Arthropoda</taxon>
        <taxon>Chelicerata</taxon>
        <taxon>Arachnida</taxon>
        <taxon>Araneae</taxon>
        <taxon>Araneomorphae</taxon>
        <taxon>Entelegynae</taxon>
        <taxon>Araneoidea</taxon>
        <taxon>Araneidae</taxon>
        <taxon>Araneus</taxon>
    </lineage>
</organism>
<feature type="compositionally biased region" description="Low complexity" evidence="3">
    <location>
        <begin position="694"/>
        <end position="705"/>
    </location>
</feature>
<dbReference type="Proteomes" id="UP000499080">
    <property type="component" value="Unassembled WGS sequence"/>
</dbReference>
<keyword evidence="4" id="KW-1133">Transmembrane helix</keyword>
<feature type="domain" description="ABC transporter" evidence="5">
    <location>
        <begin position="357"/>
        <end position="590"/>
    </location>
</feature>
<proteinExistence type="predicted"/>
<dbReference type="PANTHER" id="PTHR19229:SF250">
    <property type="entry name" value="ABC TRANSPORTER DOMAIN-CONTAINING PROTEIN-RELATED"/>
    <property type="match status" value="1"/>
</dbReference>
<dbReference type="Pfam" id="PF14529">
    <property type="entry name" value="Exo_endo_phos_2"/>
    <property type="match status" value="1"/>
</dbReference>
<dbReference type="PANTHER" id="PTHR19229">
    <property type="entry name" value="ATP-BINDING CASSETTE TRANSPORTER SUBFAMILY A ABCA"/>
    <property type="match status" value="1"/>
</dbReference>
<dbReference type="InterPro" id="IPR027417">
    <property type="entry name" value="P-loop_NTPase"/>
</dbReference>
<feature type="transmembrane region" description="Helical" evidence="4">
    <location>
        <begin position="25"/>
        <end position="47"/>
    </location>
</feature>
<name>A0A4Y2EXV3_ARAVE</name>
<dbReference type="PROSITE" id="PS50893">
    <property type="entry name" value="ABC_TRANSPORTER_2"/>
    <property type="match status" value="1"/>
</dbReference>
<dbReference type="InterPro" id="IPR005135">
    <property type="entry name" value="Endo/exonuclease/phosphatase"/>
</dbReference>
<gene>
    <name evidence="6" type="primary">Abca3_0</name>
    <name evidence="6" type="ORF">AVEN_194952_1</name>
</gene>
<dbReference type="SUPFAM" id="SSF52540">
    <property type="entry name" value="P-loop containing nucleoside triphosphate hydrolases"/>
    <property type="match status" value="1"/>
</dbReference>
<dbReference type="InterPro" id="IPR036691">
    <property type="entry name" value="Endo/exonu/phosph_ase_sf"/>
</dbReference>
<dbReference type="InterPro" id="IPR017871">
    <property type="entry name" value="ABC_transporter-like_CS"/>
</dbReference>
<dbReference type="GO" id="GO:0016020">
    <property type="term" value="C:membrane"/>
    <property type="evidence" value="ECO:0007669"/>
    <property type="project" value="InterPro"/>
</dbReference>
<dbReference type="GO" id="GO:0005524">
    <property type="term" value="F:ATP binding"/>
    <property type="evidence" value="ECO:0007669"/>
    <property type="project" value="UniProtKB-KW"/>
</dbReference>
<sequence length="1115" mass="125483">MAETNGPRQFLILLYKGFLLRKRHYIIAFFEIVIPILIATIPCIMLSETSTKYDAENYKSSENLGDKFLWANYSTYLPFGPFYSKPYQSSLEFVYTPKNAITEQFMNDSVKMFQRNTRYKDGISVRGMKTEKEMESYCVYELQKTHGDQLIIGTVFNDFGDKLPASLNYKIRYGAGMYGLSLYTSVKYQVNGPHTSNAVFAVIALLLVYMLSFTLLMIKMWDNGLFYFSLSVRSKLGICLLPSGALLSSFYIINFYESNGEGVQWSNITEFSLVPDLNILMILGAMLFSCALYVIAIWYFDAVWPWQPGVPKPFYFFLTRSYWCGSKPSEGEETKQVKNENSSEFFEEEPSGVSPGVVITNLFKEFRTGLKTKLAVNDLSLNIYQGQITALLGHNGAGKTTTINILTGLYTSSSGTASINGLDILTETTRARRGLGVCPQHNVLYDTLTVEEHLRIYAAIKGVPWKSLNSETTDILNMLKFADERTELVKNLSGGMKRKLSLGIAIIGGSKVLFLDDPTSGMDVEARRNVWDALFEIRYNRTIILTTHYMEEADVLGDRIAIMAEGEVQCCGSSMFLKQKFGIGYHLHVLKDFSFDLNALINLINKFIPEVTLGNELEKEISFNLSTNFISGFGDMLEELENRKAELGVISFGITTTTMEDVFLNVSNISDIKYKLRSDTEKENGIHIEDEVFSSSQSESSQSSSGISKIKPDDLESEGSYNDRKINYIFTNDFSIVDKASIALQRGCSNIKLCIDSNTGSFPWLKPTVINATFGPLTHSDDTFSLNKNKKIILVTRHLSSVEKVTNFATSVSNASIRIIDTNIVTKYIIHDSDTDFSIVEINNELSTQNIAAAKIVKFKKKVRQDIPAQLISLSLPPSEVEVSAEKIWLGPNSVFPLTVINLYSPGGKFGATWLDSLHSQISCPFVLLGDFNIHHPELGSFHSSSDTNLVLDWISTKYMCLLNTNRFTRYQGTLAPSLLDLSICSADIVNKSSIEITHDLYDSDHCPIFISLCNFGTKSRLTRKYINWGQFSKKVNAHLLSQGEVSSLDEFTQIFQESANSSSYSFTRYMLTLTPLGRMSSAIIFRRSKGSYLERRNHTPPLRTGLHRKKWLLY</sequence>
<dbReference type="EMBL" id="BGPR01000731">
    <property type="protein sequence ID" value="GBM33347.1"/>
    <property type="molecule type" value="Genomic_DNA"/>
</dbReference>
<feature type="region of interest" description="Disordered" evidence="3">
    <location>
        <begin position="689"/>
        <end position="718"/>
    </location>
</feature>
<dbReference type="AlphaFoldDB" id="A0A4Y2EXV3"/>
<evidence type="ECO:0000313" key="7">
    <source>
        <dbReference type="Proteomes" id="UP000499080"/>
    </source>
</evidence>
<dbReference type="InterPro" id="IPR026082">
    <property type="entry name" value="ABCA"/>
</dbReference>
<accession>A0A4Y2EXV3</accession>
<evidence type="ECO:0000259" key="5">
    <source>
        <dbReference type="PROSITE" id="PS50893"/>
    </source>
</evidence>
<evidence type="ECO:0000256" key="1">
    <source>
        <dbReference type="ARBA" id="ARBA00022741"/>
    </source>
</evidence>
<feature type="transmembrane region" description="Helical" evidence="4">
    <location>
        <begin position="238"/>
        <end position="257"/>
    </location>
</feature>
<dbReference type="InterPro" id="IPR003439">
    <property type="entry name" value="ABC_transporter-like_ATP-bd"/>
</dbReference>
<feature type="transmembrane region" description="Helical" evidence="4">
    <location>
        <begin position="277"/>
        <end position="300"/>
    </location>
</feature>
<dbReference type="FunFam" id="3.40.50.300:FF:000933">
    <property type="entry name" value="ABC transporter A family member 7"/>
    <property type="match status" value="1"/>
</dbReference>
<dbReference type="GO" id="GO:0140359">
    <property type="term" value="F:ABC-type transporter activity"/>
    <property type="evidence" value="ECO:0007669"/>
    <property type="project" value="InterPro"/>
</dbReference>
<dbReference type="GO" id="GO:0005319">
    <property type="term" value="F:lipid transporter activity"/>
    <property type="evidence" value="ECO:0007669"/>
    <property type="project" value="TreeGrafter"/>
</dbReference>
<reference evidence="6 7" key="1">
    <citation type="journal article" date="2019" name="Sci. Rep.">
        <title>Orb-weaving spider Araneus ventricosus genome elucidates the spidroin gene catalogue.</title>
        <authorList>
            <person name="Kono N."/>
            <person name="Nakamura H."/>
            <person name="Ohtoshi R."/>
            <person name="Moran D.A.P."/>
            <person name="Shinohara A."/>
            <person name="Yoshida Y."/>
            <person name="Fujiwara M."/>
            <person name="Mori M."/>
            <person name="Tomita M."/>
            <person name="Arakawa K."/>
        </authorList>
    </citation>
    <scope>NUCLEOTIDE SEQUENCE [LARGE SCALE GENOMIC DNA]</scope>
</reference>
<dbReference type="OrthoDB" id="8061355at2759"/>
<feature type="transmembrane region" description="Helical" evidence="4">
    <location>
        <begin position="198"/>
        <end position="218"/>
    </location>
</feature>
<comment type="caution">
    <text evidence="6">The sequence shown here is derived from an EMBL/GenBank/DDBJ whole genome shotgun (WGS) entry which is preliminary data.</text>
</comment>
<dbReference type="Gene3D" id="3.60.10.10">
    <property type="entry name" value="Endonuclease/exonuclease/phosphatase"/>
    <property type="match status" value="1"/>
</dbReference>
<keyword evidence="4" id="KW-0472">Membrane</keyword>
<evidence type="ECO:0000256" key="2">
    <source>
        <dbReference type="ARBA" id="ARBA00022840"/>
    </source>
</evidence>
<keyword evidence="1" id="KW-0547">Nucleotide-binding</keyword>
<evidence type="ECO:0000256" key="4">
    <source>
        <dbReference type="SAM" id="Phobius"/>
    </source>
</evidence>
<keyword evidence="7" id="KW-1185">Reference proteome</keyword>
<dbReference type="SUPFAM" id="SSF56219">
    <property type="entry name" value="DNase I-like"/>
    <property type="match status" value="1"/>
</dbReference>
<keyword evidence="4" id="KW-0812">Transmembrane</keyword>
<evidence type="ECO:0000256" key="3">
    <source>
        <dbReference type="SAM" id="MobiDB-lite"/>
    </source>
</evidence>